<protein>
    <submittedName>
        <fullName evidence="1">Uncharacterized protein</fullName>
    </submittedName>
</protein>
<organism evidence="1">
    <name type="scientific">Florenciella parvula</name>
    <dbReference type="NCBI Taxonomy" id="236787"/>
    <lineage>
        <taxon>Eukaryota</taxon>
        <taxon>Sar</taxon>
        <taxon>Stramenopiles</taxon>
        <taxon>Ochrophyta</taxon>
        <taxon>Dictyochophyceae</taxon>
        <taxon>Florenciellales</taxon>
        <taxon>Florenciella</taxon>
    </lineage>
</organism>
<sequence>MNLDKYEVYSPTVPLDEVRAALDIAELPEGMALSSAGIVICGGPIGTPDFVTDFVREQVETKAASIPYVQAMESVQNQQYFLSNSLTKNFVHVMRLMMDFPEGN</sequence>
<reference evidence="1" key="1">
    <citation type="submission" date="2021-01" db="EMBL/GenBank/DDBJ databases">
        <authorList>
            <person name="Corre E."/>
            <person name="Pelletier E."/>
            <person name="Niang G."/>
            <person name="Scheremetjew M."/>
            <person name="Finn R."/>
            <person name="Kale V."/>
            <person name="Holt S."/>
            <person name="Cochrane G."/>
            <person name="Meng A."/>
            <person name="Brown T."/>
            <person name="Cohen L."/>
        </authorList>
    </citation>
    <scope>NUCLEOTIDE SEQUENCE</scope>
    <source>
        <strain evidence="1">RCC1693</strain>
    </source>
</reference>
<name>A0A7S2G7T1_9STRA</name>
<evidence type="ECO:0000313" key="1">
    <source>
        <dbReference type="EMBL" id="CAD9437897.1"/>
    </source>
</evidence>
<proteinExistence type="predicted"/>
<dbReference type="AlphaFoldDB" id="A0A7S2G7T1"/>
<dbReference type="EMBL" id="HBGT01026942">
    <property type="protein sequence ID" value="CAD9437897.1"/>
    <property type="molecule type" value="Transcribed_RNA"/>
</dbReference>
<accession>A0A7S2G7T1</accession>
<gene>
    <name evidence="1" type="ORF">FPAR1323_LOCUS14005</name>
</gene>